<proteinExistence type="predicted"/>
<name>A0ABX5KH67_9BURK</name>
<feature type="region of interest" description="Disordered" evidence="1">
    <location>
        <begin position="1"/>
        <end position="33"/>
    </location>
</feature>
<organism evidence="2 3">
    <name type="scientific">Paraburkholderia unamae</name>
    <dbReference type="NCBI Taxonomy" id="219649"/>
    <lineage>
        <taxon>Bacteria</taxon>
        <taxon>Pseudomonadati</taxon>
        <taxon>Pseudomonadota</taxon>
        <taxon>Betaproteobacteria</taxon>
        <taxon>Burkholderiales</taxon>
        <taxon>Burkholderiaceae</taxon>
        <taxon>Paraburkholderia</taxon>
    </lineage>
</organism>
<feature type="compositionally biased region" description="Basic and acidic residues" evidence="1">
    <location>
        <begin position="1"/>
        <end position="12"/>
    </location>
</feature>
<dbReference type="EMBL" id="QEOB01000016">
    <property type="protein sequence ID" value="PVX76229.1"/>
    <property type="molecule type" value="Genomic_DNA"/>
</dbReference>
<evidence type="ECO:0000313" key="3">
    <source>
        <dbReference type="Proteomes" id="UP000245712"/>
    </source>
</evidence>
<protein>
    <submittedName>
        <fullName evidence="2">Uncharacterized protein</fullName>
    </submittedName>
</protein>
<dbReference type="Proteomes" id="UP000245712">
    <property type="component" value="Unassembled WGS sequence"/>
</dbReference>
<feature type="region of interest" description="Disordered" evidence="1">
    <location>
        <begin position="42"/>
        <end position="61"/>
    </location>
</feature>
<keyword evidence="3" id="KW-1185">Reference proteome</keyword>
<reference evidence="2 3" key="1">
    <citation type="submission" date="2018-05" db="EMBL/GenBank/DDBJ databases">
        <title>Genomic Encyclopedia of Type Strains, Phase IV (KMG-V): Genome sequencing to study the core and pangenomes of soil and plant-associated prokaryotes.</title>
        <authorList>
            <person name="Whitman W."/>
        </authorList>
    </citation>
    <scope>NUCLEOTIDE SEQUENCE [LARGE SCALE GENOMIC DNA]</scope>
    <source>
        <strain evidence="2 3">SCZa-39</strain>
    </source>
</reference>
<evidence type="ECO:0000313" key="2">
    <source>
        <dbReference type="EMBL" id="PVX76229.1"/>
    </source>
</evidence>
<dbReference type="RefSeq" id="WP_133254583.1">
    <property type="nucleotide sequence ID" value="NZ_QEOB01000016.1"/>
</dbReference>
<evidence type="ECO:0000256" key="1">
    <source>
        <dbReference type="SAM" id="MobiDB-lite"/>
    </source>
</evidence>
<sequence>MNDITTESHETGTEPGSGADRASLGTATRSSSNWAWATPTSQYDWMDGHAPFASLDQPSIG</sequence>
<comment type="caution">
    <text evidence="2">The sequence shown here is derived from an EMBL/GenBank/DDBJ whole genome shotgun (WGS) entry which is preliminary data.</text>
</comment>
<gene>
    <name evidence="2" type="ORF">C7402_11611</name>
</gene>
<accession>A0ABX5KH67</accession>